<sequence>MFKKKNLMVIALSLVLVLSVSVQANALFGLFEDEEESKVTEITFWHGMESGANNKVLTKKVQEFNEAHPNIRVNLQSYGAADNAESKVMTSVAGGNPPAMMWMGPHMTGQLAEANALAPVSEFIKNDSDFDKNDIYDSLWKVSSYQGKIYTAPFDANNLGIFYNKDYFKQAGIEELPDTWSEFIEVARKVQENSDAEYGFQVPMGTGEWTVWNWEAFLKQSGGEFLKNNGTEIAFDSKDGAEALQYWVDLKHKHKVATFSQTGAGYKTGNLESGRIAMQVIGPWTMPQLNKTDLNYGTFMLPKQEQRGTSLGGENLYIFRTNEKKEQAAWEFAKYVMSADFQVEYAKQTGYLPVSKSAMNSDEYQKFLDNNPEVRTFTKQMKYGFARPTGPAYPDISSALGKAIEKALYQRITPEEALEEAAKKGQKALNE</sequence>
<dbReference type="PANTHER" id="PTHR30061">
    <property type="entry name" value="MALTOSE-BINDING PERIPLASMIC PROTEIN"/>
    <property type="match status" value="1"/>
</dbReference>
<dbReference type="EMBL" id="JAFBDQ010000008">
    <property type="protein sequence ID" value="MBM7556960.1"/>
    <property type="molecule type" value="Genomic_DNA"/>
</dbReference>
<accession>A0A938XSZ7</accession>
<organism evidence="5 6">
    <name type="scientific">Halanaerobacter jeridensis</name>
    <dbReference type="NCBI Taxonomy" id="706427"/>
    <lineage>
        <taxon>Bacteria</taxon>
        <taxon>Bacillati</taxon>
        <taxon>Bacillota</taxon>
        <taxon>Clostridia</taxon>
        <taxon>Halanaerobiales</taxon>
        <taxon>Halobacteroidaceae</taxon>
        <taxon>Halanaerobacter</taxon>
    </lineage>
</organism>
<dbReference type="SUPFAM" id="SSF53850">
    <property type="entry name" value="Periplasmic binding protein-like II"/>
    <property type="match status" value="1"/>
</dbReference>
<name>A0A938XSZ7_9FIRM</name>
<gene>
    <name evidence="5" type="ORF">JOC47_001814</name>
</gene>
<dbReference type="RefSeq" id="WP_204701728.1">
    <property type="nucleotide sequence ID" value="NZ_JAFBDQ010000008.1"/>
</dbReference>
<evidence type="ECO:0000256" key="2">
    <source>
        <dbReference type="ARBA" id="ARBA00022448"/>
    </source>
</evidence>
<dbReference type="Gene3D" id="3.40.190.10">
    <property type="entry name" value="Periplasmic binding protein-like II"/>
    <property type="match status" value="1"/>
</dbReference>
<feature type="signal peptide" evidence="4">
    <location>
        <begin position="1"/>
        <end position="24"/>
    </location>
</feature>
<dbReference type="InterPro" id="IPR006059">
    <property type="entry name" value="SBP"/>
</dbReference>
<evidence type="ECO:0000256" key="1">
    <source>
        <dbReference type="ARBA" id="ARBA00008520"/>
    </source>
</evidence>
<feature type="chain" id="PRO_5039302145" evidence="4">
    <location>
        <begin position="25"/>
        <end position="431"/>
    </location>
</feature>
<protein>
    <submittedName>
        <fullName evidence="5">Multiple sugar transport system substrate-binding protein</fullName>
    </submittedName>
</protein>
<dbReference type="AlphaFoldDB" id="A0A938XSZ7"/>
<comment type="similarity">
    <text evidence="1">Belongs to the bacterial solute-binding protein 1 family.</text>
</comment>
<dbReference type="Proteomes" id="UP000774000">
    <property type="component" value="Unassembled WGS sequence"/>
</dbReference>
<evidence type="ECO:0000256" key="3">
    <source>
        <dbReference type="ARBA" id="ARBA00022729"/>
    </source>
</evidence>
<dbReference type="GO" id="GO:1901982">
    <property type="term" value="F:maltose binding"/>
    <property type="evidence" value="ECO:0007669"/>
    <property type="project" value="TreeGrafter"/>
</dbReference>
<dbReference type="CDD" id="cd14748">
    <property type="entry name" value="PBP2_UgpB"/>
    <property type="match status" value="1"/>
</dbReference>
<dbReference type="GO" id="GO:0042956">
    <property type="term" value="P:maltodextrin transmembrane transport"/>
    <property type="evidence" value="ECO:0007669"/>
    <property type="project" value="TreeGrafter"/>
</dbReference>
<proteinExistence type="inferred from homology"/>
<keyword evidence="3 4" id="KW-0732">Signal</keyword>
<evidence type="ECO:0000256" key="4">
    <source>
        <dbReference type="SAM" id="SignalP"/>
    </source>
</evidence>
<keyword evidence="2" id="KW-0813">Transport</keyword>
<dbReference type="Pfam" id="PF13416">
    <property type="entry name" value="SBP_bac_8"/>
    <property type="match status" value="1"/>
</dbReference>
<comment type="caution">
    <text evidence="5">The sequence shown here is derived from an EMBL/GenBank/DDBJ whole genome shotgun (WGS) entry which is preliminary data.</text>
</comment>
<dbReference type="GO" id="GO:0055052">
    <property type="term" value="C:ATP-binding cassette (ABC) transporter complex, substrate-binding subunit-containing"/>
    <property type="evidence" value="ECO:0007669"/>
    <property type="project" value="TreeGrafter"/>
</dbReference>
<reference evidence="5" key="1">
    <citation type="submission" date="2021-01" db="EMBL/GenBank/DDBJ databases">
        <title>Genomic Encyclopedia of Type Strains, Phase IV (KMG-IV): sequencing the most valuable type-strain genomes for metagenomic binning, comparative biology and taxonomic classification.</title>
        <authorList>
            <person name="Goeker M."/>
        </authorList>
    </citation>
    <scope>NUCLEOTIDE SEQUENCE</scope>
    <source>
        <strain evidence="5">DSM 23230</strain>
    </source>
</reference>
<dbReference type="PANTHER" id="PTHR30061:SF50">
    <property type="entry name" value="MALTOSE_MALTODEXTRIN-BINDING PERIPLASMIC PROTEIN"/>
    <property type="match status" value="1"/>
</dbReference>
<keyword evidence="6" id="KW-1185">Reference proteome</keyword>
<evidence type="ECO:0000313" key="5">
    <source>
        <dbReference type="EMBL" id="MBM7556960.1"/>
    </source>
</evidence>
<dbReference type="GO" id="GO:0015768">
    <property type="term" value="P:maltose transport"/>
    <property type="evidence" value="ECO:0007669"/>
    <property type="project" value="TreeGrafter"/>
</dbReference>
<evidence type="ECO:0000313" key="6">
    <source>
        <dbReference type="Proteomes" id="UP000774000"/>
    </source>
</evidence>
<keyword evidence="5" id="KW-0762">Sugar transport</keyword>